<dbReference type="InterPro" id="IPR006094">
    <property type="entry name" value="Oxid_FAD_bind_N"/>
</dbReference>
<dbReference type="InterPro" id="IPR016169">
    <property type="entry name" value="FAD-bd_PCMH_sub2"/>
</dbReference>
<dbReference type="PROSITE" id="PS51387">
    <property type="entry name" value="FAD_PCMH"/>
    <property type="match status" value="1"/>
</dbReference>
<dbReference type="PANTHER" id="PTHR11748">
    <property type="entry name" value="D-LACTATE DEHYDROGENASE"/>
    <property type="match status" value="1"/>
</dbReference>
<name>A0A8J7LLH0_9RHOB</name>
<dbReference type="InterPro" id="IPR036318">
    <property type="entry name" value="FAD-bd_PCMH-like_sf"/>
</dbReference>
<accession>A0A8J7LLH0</accession>
<dbReference type="SUPFAM" id="SSF55103">
    <property type="entry name" value="FAD-linked oxidases, C-terminal domain"/>
    <property type="match status" value="1"/>
</dbReference>
<keyword evidence="5" id="KW-1185">Reference proteome</keyword>
<evidence type="ECO:0000256" key="2">
    <source>
        <dbReference type="ARBA" id="ARBA00022827"/>
    </source>
</evidence>
<dbReference type="GO" id="GO:0003824">
    <property type="term" value="F:catalytic activity"/>
    <property type="evidence" value="ECO:0007669"/>
    <property type="project" value="InterPro"/>
</dbReference>
<dbReference type="Gene3D" id="3.30.465.10">
    <property type="match status" value="1"/>
</dbReference>
<reference evidence="4" key="1">
    <citation type="submission" date="2020-10" db="EMBL/GenBank/DDBJ databases">
        <title>Paenihalocynthiibacter styelae gen. nov., sp. nov., isolated from stalked sea squirt Styela clava.</title>
        <authorList>
            <person name="Kim Y.-O."/>
            <person name="Yoon J.-H."/>
        </authorList>
    </citation>
    <scope>NUCLEOTIDE SEQUENCE</scope>
    <source>
        <strain evidence="4">MYP1-1</strain>
    </source>
</reference>
<dbReference type="InterPro" id="IPR016164">
    <property type="entry name" value="FAD-linked_Oxase-like_C"/>
</dbReference>
<gene>
    <name evidence="4" type="ORF">H1D41_13165</name>
</gene>
<dbReference type="Proteomes" id="UP000640583">
    <property type="component" value="Unassembled WGS sequence"/>
</dbReference>
<dbReference type="GO" id="GO:0071949">
    <property type="term" value="F:FAD binding"/>
    <property type="evidence" value="ECO:0007669"/>
    <property type="project" value="InterPro"/>
</dbReference>
<protein>
    <submittedName>
        <fullName evidence="4">FAD-binding protein</fullName>
    </submittedName>
</protein>
<evidence type="ECO:0000313" key="5">
    <source>
        <dbReference type="Proteomes" id="UP000640583"/>
    </source>
</evidence>
<keyword evidence="1" id="KW-0285">Flavoprotein</keyword>
<evidence type="ECO:0000259" key="3">
    <source>
        <dbReference type="PROSITE" id="PS51387"/>
    </source>
</evidence>
<organism evidence="4 5">
    <name type="scientific">Halocynthiibacter styelae</name>
    <dbReference type="NCBI Taxonomy" id="2761955"/>
    <lineage>
        <taxon>Bacteria</taxon>
        <taxon>Pseudomonadati</taxon>
        <taxon>Pseudomonadota</taxon>
        <taxon>Alphaproteobacteria</taxon>
        <taxon>Rhodobacterales</taxon>
        <taxon>Paracoccaceae</taxon>
        <taxon>Halocynthiibacter</taxon>
    </lineage>
</organism>
<dbReference type="SUPFAM" id="SSF56176">
    <property type="entry name" value="FAD-binding/transporter-associated domain-like"/>
    <property type="match status" value="1"/>
</dbReference>
<proteinExistence type="predicted"/>
<dbReference type="PANTHER" id="PTHR11748:SF103">
    <property type="entry name" value="GLYCOLATE OXIDASE SUBUNIT GLCE"/>
    <property type="match status" value="1"/>
</dbReference>
<dbReference type="InterPro" id="IPR016166">
    <property type="entry name" value="FAD-bd_PCMH"/>
</dbReference>
<dbReference type="Pfam" id="PF01565">
    <property type="entry name" value="FAD_binding_4"/>
    <property type="match status" value="1"/>
</dbReference>
<keyword evidence="2" id="KW-0274">FAD</keyword>
<evidence type="ECO:0000313" key="4">
    <source>
        <dbReference type="EMBL" id="MBI1494589.1"/>
    </source>
</evidence>
<dbReference type="EMBL" id="JADCKQ010000010">
    <property type="protein sequence ID" value="MBI1494589.1"/>
    <property type="molecule type" value="Genomic_DNA"/>
</dbReference>
<dbReference type="AlphaFoldDB" id="A0A8J7LLH0"/>
<feature type="domain" description="FAD-binding PCMH-type" evidence="3">
    <location>
        <begin position="1"/>
        <end position="171"/>
    </location>
</feature>
<sequence length="396" mass="41480">MKPTSETELAEMIRAADGPLCIQGAGTRDLSCDGDVLDATGLSGVTLYDPGALTLVAGAGTTLTEVENLLAKEGQRLAFEPRRLNALLGSAGETTLGGIVATNSAGPARIGLGNCADHLLGVRFVNGRGEIVKNGGRVMKNVTGYDLVKLMAGSHGTLGVLTEVSLKVLPKPETEATLAINAGGLKGLSAMTTALASPYEVTGASLLDGKVYLRIEGFTDSVDYRCRKLKTIVGAIADVALLEAEASCGLWKDVCNIKPLQHCEYVWKMNMKPTAIFSGFLAAASQVFKFETMLDYSGGQCWIGMTSDQAMFAAAEVSGVTPQDGAVGFHQSMQEAVSDETVNEGGGGDVQFIKAPESIWPLVSRFQPQSSALARIQSGLRAQFDPRGILNAGLMG</sequence>
<evidence type="ECO:0000256" key="1">
    <source>
        <dbReference type="ARBA" id="ARBA00022630"/>
    </source>
</evidence>
<dbReference type="RefSeq" id="WP_228849342.1">
    <property type="nucleotide sequence ID" value="NZ_JADCKQ010000010.1"/>
</dbReference>
<comment type="caution">
    <text evidence="4">The sequence shown here is derived from an EMBL/GenBank/DDBJ whole genome shotgun (WGS) entry which is preliminary data.</text>
</comment>